<sequence>MEIVKTDKRITTAMMHQLPKHSRISRESGGWCEPVMEAETSGLRSPDKQSEGDERNHDQNTCYGQIAAEADNIQKLVPFQIDAYSAEVVFFGDHFDFGFGTASIRNTLKNLKLLGLARSMSLKRVLHTISFSTVDLFE</sequence>
<protein>
    <submittedName>
        <fullName evidence="2">Uncharacterized protein</fullName>
    </submittedName>
</protein>
<evidence type="ECO:0000313" key="3">
    <source>
        <dbReference type="Proteomes" id="UP000479000"/>
    </source>
</evidence>
<evidence type="ECO:0000313" key="2">
    <source>
        <dbReference type="EMBL" id="CAB0004988.1"/>
    </source>
</evidence>
<feature type="region of interest" description="Disordered" evidence="1">
    <location>
        <begin position="35"/>
        <end position="59"/>
    </location>
</feature>
<reference evidence="2 3" key="1">
    <citation type="submission" date="2020-02" db="EMBL/GenBank/DDBJ databases">
        <authorList>
            <person name="Ferguson B K."/>
        </authorList>
    </citation>
    <scope>NUCLEOTIDE SEQUENCE [LARGE SCALE GENOMIC DNA]</scope>
</reference>
<organism evidence="2 3">
    <name type="scientific">Nesidiocoris tenuis</name>
    <dbReference type="NCBI Taxonomy" id="355587"/>
    <lineage>
        <taxon>Eukaryota</taxon>
        <taxon>Metazoa</taxon>
        <taxon>Ecdysozoa</taxon>
        <taxon>Arthropoda</taxon>
        <taxon>Hexapoda</taxon>
        <taxon>Insecta</taxon>
        <taxon>Pterygota</taxon>
        <taxon>Neoptera</taxon>
        <taxon>Paraneoptera</taxon>
        <taxon>Hemiptera</taxon>
        <taxon>Heteroptera</taxon>
        <taxon>Panheteroptera</taxon>
        <taxon>Cimicomorpha</taxon>
        <taxon>Miridae</taxon>
        <taxon>Dicyphina</taxon>
        <taxon>Nesidiocoris</taxon>
    </lineage>
</organism>
<keyword evidence="3" id="KW-1185">Reference proteome</keyword>
<dbReference type="AlphaFoldDB" id="A0A6H5GPS6"/>
<evidence type="ECO:0000256" key="1">
    <source>
        <dbReference type="SAM" id="MobiDB-lite"/>
    </source>
</evidence>
<proteinExistence type="predicted"/>
<accession>A0A6H5GPS6</accession>
<dbReference type="EMBL" id="CADCXU010015692">
    <property type="protein sequence ID" value="CAB0004988.1"/>
    <property type="molecule type" value="Genomic_DNA"/>
</dbReference>
<name>A0A6H5GPS6_9HEMI</name>
<gene>
    <name evidence="2" type="ORF">NTEN_LOCUS10465</name>
</gene>
<dbReference type="Proteomes" id="UP000479000">
    <property type="component" value="Unassembled WGS sequence"/>
</dbReference>
<feature type="compositionally biased region" description="Basic and acidic residues" evidence="1">
    <location>
        <begin position="45"/>
        <end position="58"/>
    </location>
</feature>
<feature type="non-terminal residue" evidence="2">
    <location>
        <position position="138"/>
    </location>
</feature>